<keyword evidence="1" id="KW-1133">Transmembrane helix</keyword>
<dbReference type="AlphaFoldDB" id="A0A077PKC2"/>
<dbReference type="RefSeq" id="WP_051861093.1">
    <property type="nucleotide sequence ID" value="NZ_CAWLZI010000046.1"/>
</dbReference>
<proteinExistence type="predicted"/>
<evidence type="ECO:0000313" key="2">
    <source>
        <dbReference type="EMBL" id="CDH21493.1"/>
    </source>
</evidence>
<keyword evidence="1" id="KW-0812">Transmembrane</keyword>
<keyword evidence="3" id="KW-1185">Reference proteome</keyword>
<dbReference type="InterPro" id="IPR031858">
    <property type="entry name" value="DUF4752"/>
</dbReference>
<evidence type="ECO:0000313" key="3">
    <source>
        <dbReference type="Proteomes" id="UP000028500"/>
    </source>
</evidence>
<feature type="transmembrane region" description="Helical" evidence="1">
    <location>
        <begin position="15"/>
        <end position="38"/>
    </location>
</feature>
<protein>
    <recommendedName>
        <fullName evidence="4">DUF4752 family protein</fullName>
    </recommendedName>
</protein>
<dbReference type="HOGENOM" id="CLU_183658_0_0_6"/>
<organism evidence="2 3">
    <name type="scientific">Xenorhabdus bovienii str. kraussei Quebec</name>
    <dbReference type="NCBI Taxonomy" id="1398203"/>
    <lineage>
        <taxon>Bacteria</taxon>
        <taxon>Pseudomonadati</taxon>
        <taxon>Pseudomonadota</taxon>
        <taxon>Gammaproteobacteria</taxon>
        <taxon>Enterobacterales</taxon>
        <taxon>Morganellaceae</taxon>
        <taxon>Xenorhabdus</taxon>
    </lineage>
</organism>
<name>A0A077PKC2_XENBV</name>
<evidence type="ECO:0000256" key="1">
    <source>
        <dbReference type="SAM" id="Phobius"/>
    </source>
</evidence>
<dbReference type="Pfam" id="PF15944">
    <property type="entry name" value="DUF4752"/>
    <property type="match status" value="1"/>
</dbReference>
<comment type="caution">
    <text evidence="2">The sequence shown here is derived from an EMBL/GenBank/DDBJ whole genome shotgun (WGS) entry which is preliminary data.</text>
</comment>
<reference evidence="2" key="1">
    <citation type="submission" date="2013-07" db="EMBL/GenBank/DDBJ databases">
        <title>Sub-species coevolution in mutualistic symbiosis.</title>
        <authorList>
            <person name="Murfin K."/>
            <person name="Klassen J."/>
            <person name="Lee M."/>
            <person name="Forst S."/>
            <person name="Stock P."/>
            <person name="Goodrich-Blair H."/>
        </authorList>
    </citation>
    <scope>NUCLEOTIDE SEQUENCE [LARGE SCALE GENOMIC DNA]</scope>
    <source>
        <strain evidence="2">Kraussei Quebec</strain>
    </source>
</reference>
<evidence type="ECO:0008006" key="4">
    <source>
        <dbReference type="Google" id="ProtNLM"/>
    </source>
</evidence>
<dbReference type="Proteomes" id="UP000028500">
    <property type="component" value="Unassembled WGS sequence"/>
</dbReference>
<keyword evidence="1" id="KW-0472">Membrane</keyword>
<accession>A0A077PKC2</accession>
<sequence length="88" mass="10287">MINIILGYMISGLMVIGYMYILVRAWNWLGSLLVSAYYKRRKEERKQKAVNELYDAFELDQIQDDQTMKIATKGGLVIGMYRQQSESK</sequence>
<gene>
    <name evidence="2" type="ORF">XBKQ1_480005</name>
</gene>
<dbReference type="EMBL" id="CBSY010000237">
    <property type="protein sequence ID" value="CDH21493.1"/>
    <property type="molecule type" value="Genomic_DNA"/>
</dbReference>